<keyword evidence="6 14" id="KW-0808">Transferase</keyword>
<organism evidence="14 15">
    <name type="scientific">Emydomyces testavorans</name>
    <dbReference type="NCBI Taxonomy" id="2070801"/>
    <lineage>
        <taxon>Eukaryota</taxon>
        <taxon>Fungi</taxon>
        <taxon>Dikarya</taxon>
        <taxon>Ascomycota</taxon>
        <taxon>Pezizomycotina</taxon>
        <taxon>Eurotiomycetes</taxon>
        <taxon>Eurotiomycetidae</taxon>
        <taxon>Onygenales</taxon>
        <taxon>Nannizziopsiaceae</taxon>
        <taxon>Emydomyces</taxon>
    </lineage>
</organism>
<proteinExistence type="inferred from homology"/>
<dbReference type="Proteomes" id="UP001219355">
    <property type="component" value="Chromosome 2"/>
</dbReference>
<keyword evidence="8" id="KW-0256">Endoplasmic reticulum</keyword>
<evidence type="ECO:0000256" key="2">
    <source>
        <dbReference type="ARBA" id="ARBA00004586"/>
    </source>
</evidence>
<dbReference type="InterPro" id="IPR036424">
    <property type="entry name" value="UPP_synth-like_sf"/>
</dbReference>
<dbReference type="PANTHER" id="PTHR21528">
    <property type="entry name" value="DEHYDRODOLICHYL DIPHOSPHATE SYNTHASE COMPLEX SUBUNIT NUS1"/>
    <property type="match status" value="1"/>
</dbReference>
<sequence length="370" mass="41887">MAIFKNPDPLRPDPQVHSPHSSVADRERFIKPLLPEPRSQPTRSRSRKTRPKPIRTFLKNKLYYLAYFLIHICFSIYIRLRQSYHAVVDRVLAICYYHHRTPELIRKDVRDLGRLPEHLSVVLTMRKDEEGLEILMDEVAELVAWSSCVGIPMLSIYEKTGVLKPYIPALHQIITTKLSSYYGPPSQQPTLHLFAPHHPIYTPQPIPSAPAAPKTNLDTITVLLLSSTDGRDTLVDLTKTLAEMAQNGKISPQDISTILIDAELSDMMTTPTSPPPEGTEVEFSDTDETTVERESASSAPVMKAEPDLLLVFGPYVRLDGYPPWQIRLTEIFCTGDNSSSIMGDGGEAVEYQRFLRGLWKYAKAEFRFGR</sequence>
<evidence type="ECO:0000256" key="8">
    <source>
        <dbReference type="ARBA" id="ARBA00022824"/>
    </source>
</evidence>
<dbReference type="Gene3D" id="3.40.1180.10">
    <property type="entry name" value="Decaprenyl diphosphate synthase-like"/>
    <property type="match status" value="1"/>
</dbReference>
<comment type="similarity">
    <text evidence="4">Belongs to the UPP synthase family.</text>
</comment>
<dbReference type="EC" id="2.5.1.87" evidence="5"/>
<keyword evidence="11" id="KW-0472">Membrane</keyword>
<feature type="compositionally biased region" description="Acidic residues" evidence="13">
    <location>
        <begin position="279"/>
        <end position="289"/>
    </location>
</feature>
<dbReference type="EMBL" id="CP120628">
    <property type="protein sequence ID" value="WEW58566.1"/>
    <property type="molecule type" value="Genomic_DNA"/>
</dbReference>
<evidence type="ECO:0000256" key="3">
    <source>
        <dbReference type="ARBA" id="ARBA00004922"/>
    </source>
</evidence>
<dbReference type="GO" id="GO:0045547">
    <property type="term" value="F:ditrans,polycis-polyprenyl diphosphate synthase [(2E,6E)-farnesyl diphosphate specific] activity"/>
    <property type="evidence" value="ECO:0007669"/>
    <property type="project" value="UniProtKB-EC"/>
</dbReference>
<dbReference type="SUPFAM" id="SSF64005">
    <property type="entry name" value="Undecaprenyl diphosphate synthase"/>
    <property type="match status" value="1"/>
</dbReference>
<evidence type="ECO:0000256" key="1">
    <source>
        <dbReference type="ARBA" id="ARBA00001946"/>
    </source>
</evidence>
<evidence type="ECO:0000256" key="10">
    <source>
        <dbReference type="ARBA" id="ARBA00022989"/>
    </source>
</evidence>
<evidence type="ECO:0000313" key="14">
    <source>
        <dbReference type="EMBL" id="WEW58566.1"/>
    </source>
</evidence>
<evidence type="ECO:0000256" key="5">
    <source>
        <dbReference type="ARBA" id="ARBA00012596"/>
    </source>
</evidence>
<evidence type="ECO:0000256" key="7">
    <source>
        <dbReference type="ARBA" id="ARBA00022692"/>
    </source>
</evidence>
<dbReference type="GO" id="GO:1904423">
    <property type="term" value="C:dehydrodolichyl diphosphate synthase complex"/>
    <property type="evidence" value="ECO:0007669"/>
    <property type="project" value="InterPro"/>
</dbReference>
<accession>A0AAF0DJE4</accession>
<keyword evidence="10" id="KW-1133">Transmembrane helix</keyword>
<keyword evidence="9" id="KW-0460">Magnesium</keyword>
<evidence type="ECO:0000256" key="9">
    <source>
        <dbReference type="ARBA" id="ARBA00022842"/>
    </source>
</evidence>
<comment type="catalytic activity">
    <reaction evidence="12">
        <text>n isopentenyl diphosphate + (2E,6E)-farnesyl diphosphate = a di-trans,poly-cis-polyprenyl diphosphate + n diphosphate</text>
        <dbReference type="Rhea" id="RHEA:53008"/>
        <dbReference type="Rhea" id="RHEA-COMP:19494"/>
        <dbReference type="ChEBI" id="CHEBI:33019"/>
        <dbReference type="ChEBI" id="CHEBI:128769"/>
        <dbReference type="ChEBI" id="CHEBI:136960"/>
        <dbReference type="ChEBI" id="CHEBI:175763"/>
        <dbReference type="EC" id="2.5.1.87"/>
    </reaction>
</comment>
<keyword evidence="7" id="KW-0812">Transmembrane</keyword>
<protein>
    <recommendedName>
        <fullName evidence="5">ditrans,polycis-polyprenyl diphosphate synthase [(2E,6E)-farnesyldiphosphate specific]</fullName>
        <ecNumber evidence="5">2.5.1.87</ecNumber>
    </recommendedName>
</protein>
<evidence type="ECO:0000256" key="12">
    <source>
        <dbReference type="ARBA" id="ARBA00047353"/>
    </source>
</evidence>
<evidence type="ECO:0000313" key="15">
    <source>
        <dbReference type="Proteomes" id="UP001219355"/>
    </source>
</evidence>
<reference evidence="14" key="1">
    <citation type="submission" date="2023-03" db="EMBL/GenBank/DDBJ databases">
        <title>Emydomyces testavorans Genome Sequence.</title>
        <authorList>
            <person name="Hoyer L."/>
        </authorList>
    </citation>
    <scope>NUCLEOTIDE SEQUENCE</scope>
    <source>
        <strain evidence="14">16-2883</strain>
    </source>
</reference>
<dbReference type="GO" id="GO:0005789">
    <property type="term" value="C:endoplasmic reticulum membrane"/>
    <property type="evidence" value="ECO:0007669"/>
    <property type="project" value="UniProtKB-SubCell"/>
</dbReference>
<evidence type="ECO:0000256" key="11">
    <source>
        <dbReference type="ARBA" id="ARBA00023136"/>
    </source>
</evidence>
<evidence type="ECO:0000256" key="4">
    <source>
        <dbReference type="ARBA" id="ARBA00005432"/>
    </source>
</evidence>
<comment type="cofactor">
    <cofactor evidence="1">
        <name>Mg(2+)</name>
        <dbReference type="ChEBI" id="CHEBI:18420"/>
    </cofactor>
</comment>
<feature type="region of interest" description="Disordered" evidence="13">
    <location>
        <begin position="269"/>
        <end position="299"/>
    </location>
</feature>
<gene>
    <name evidence="14" type="ORF">PRK78_004034</name>
</gene>
<comment type="pathway">
    <text evidence="3">Protein modification; protein glycosylation.</text>
</comment>
<dbReference type="InterPro" id="IPR038887">
    <property type="entry name" value="Nus1/NgBR"/>
</dbReference>
<comment type="subcellular location">
    <subcellularLocation>
        <location evidence="2">Endoplasmic reticulum membrane</location>
    </subcellularLocation>
</comment>
<evidence type="ECO:0000256" key="13">
    <source>
        <dbReference type="SAM" id="MobiDB-lite"/>
    </source>
</evidence>
<evidence type="ECO:0000256" key="6">
    <source>
        <dbReference type="ARBA" id="ARBA00022679"/>
    </source>
</evidence>
<dbReference type="PANTHER" id="PTHR21528:SF0">
    <property type="entry name" value="DEHYDRODOLICHYL DIPHOSPHATE SYNTHASE COMPLEX SUBUNIT NUS1"/>
    <property type="match status" value="1"/>
</dbReference>
<name>A0AAF0DJE4_9EURO</name>
<feature type="region of interest" description="Disordered" evidence="13">
    <location>
        <begin position="1"/>
        <end position="51"/>
    </location>
</feature>
<dbReference type="AlphaFoldDB" id="A0AAF0DJE4"/>
<keyword evidence="15" id="KW-1185">Reference proteome</keyword>